<gene>
    <name evidence="3" type="ORF">NBRC116585_10660</name>
</gene>
<dbReference type="RefSeq" id="WP_353293885.1">
    <property type="nucleotide sequence ID" value="NZ_BAABWH010000002.1"/>
</dbReference>
<accession>A0ABP9ZXV1</accession>
<dbReference type="EMBL" id="BAABWH010000002">
    <property type="protein sequence ID" value="GAA6144949.1"/>
    <property type="molecule type" value="Genomic_DNA"/>
</dbReference>
<sequence>MKLTAIIFMMSVLGVAFATPYVMKRIQSGDSGISLSQYTPPASSAQTRQTFYKWQDANGQWHFGNEAPEGVEAIPVNIDTAANILAPVATQEEKPTDSQLISPEPAIPDSPVVMPSQALELIDQAQQVKSMLESRYSSENEP</sequence>
<dbReference type="InterPro" id="IPR025392">
    <property type="entry name" value="DUF4124"/>
</dbReference>
<organism evidence="3 4">
    <name type="scientific">Thalassolituus maritimus</name>
    <dbReference type="NCBI Taxonomy" id="484498"/>
    <lineage>
        <taxon>Bacteria</taxon>
        <taxon>Pseudomonadati</taxon>
        <taxon>Pseudomonadota</taxon>
        <taxon>Gammaproteobacteria</taxon>
        <taxon>Oceanospirillales</taxon>
        <taxon>Oceanospirillaceae</taxon>
        <taxon>Thalassolituus</taxon>
    </lineage>
</organism>
<evidence type="ECO:0000313" key="3">
    <source>
        <dbReference type="EMBL" id="GAA6144949.1"/>
    </source>
</evidence>
<evidence type="ECO:0000256" key="1">
    <source>
        <dbReference type="SAM" id="MobiDB-lite"/>
    </source>
</evidence>
<reference evidence="3 4" key="1">
    <citation type="submission" date="2024-04" db="EMBL/GenBank/DDBJ databases">
        <title>Draft genome sequence of Thalassolituus maritimus NBRC 116585.</title>
        <authorList>
            <person name="Miyakawa T."/>
            <person name="Kusuya Y."/>
            <person name="Miura T."/>
        </authorList>
    </citation>
    <scope>NUCLEOTIDE SEQUENCE [LARGE SCALE GENOMIC DNA]</scope>
    <source>
        <strain evidence="3 4">5NW40-0001</strain>
    </source>
</reference>
<dbReference type="Pfam" id="PF13511">
    <property type="entry name" value="DUF4124"/>
    <property type="match status" value="1"/>
</dbReference>
<feature type="domain" description="DUF4124" evidence="2">
    <location>
        <begin position="43"/>
        <end position="91"/>
    </location>
</feature>
<dbReference type="Proteomes" id="UP001481413">
    <property type="component" value="Unassembled WGS sequence"/>
</dbReference>
<feature type="region of interest" description="Disordered" evidence="1">
    <location>
        <begin position="89"/>
        <end position="110"/>
    </location>
</feature>
<protein>
    <recommendedName>
        <fullName evidence="2">DUF4124 domain-containing protein</fullName>
    </recommendedName>
</protein>
<proteinExistence type="predicted"/>
<evidence type="ECO:0000313" key="4">
    <source>
        <dbReference type="Proteomes" id="UP001481413"/>
    </source>
</evidence>
<name>A0ABP9ZXV1_9GAMM</name>
<evidence type="ECO:0000259" key="2">
    <source>
        <dbReference type="Pfam" id="PF13511"/>
    </source>
</evidence>
<comment type="caution">
    <text evidence="3">The sequence shown here is derived from an EMBL/GenBank/DDBJ whole genome shotgun (WGS) entry which is preliminary data.</text>
</comment>
<keyword evidence="4" id="KW-1185">Reference proteome</keyword>